<feature type="domain" description="EGF-like" evidence="6">
    <location>
        <begin position="237"/>
        <end position="279"/>
    </location>
</feature>
<dbReference type="PANTHER" id="PTHR24050">
    <property type="entry name" value="PA14 DOMAIN-CONTAINING PROTEIN"/>
    <property type="match status" value="1"/>
</dbReference>
<keyword evidence="8" id="KW-1185">Reference proteome</keyword>
<dbReference type="InterPro" id="IPR049883">
    <property type="entry name" value="NOTCH1_EGF-like"/>
</dbReference>
<dbReference type="Proteomes" id="UP001159405">
    <property type="component" value="Unassembled WGS sequence"/>
</dbReference>
<accession>A0ABN8PQ60</accession>
<dbReference type="Gene3D" id="2.10.25.10">
    <property type="entry name" value="Laminin"/>
    <property type="match status" value="3"/>
</dbReference>
<dbReference type="Pfam" id="PF07645">
    <property type="entry name" value="EGF_CA"/>
    <property type="match status" value="2"/>
</dbReference>
<dbReference type="PROSITE" id="PS50026">
    <property type="entry name" value="EGF_3"/>
    <property type="match status" value="3"/>
</dbReference>
<dbReference type="InterPro" id="IPR000152">
    <property type="entry name" value="EGF-type_Asp/Asn_hydroxyl_site"/>
</dbReference>
<gene>
    <name evidence="7" type="ORF">PLOB_00045041</name>
</gene>
<evidence type="ECO:0000256" key="5">
    <source>
        <dbReference type="PROSITE-ProRule" id="PRU00076"/>
    </source>
</evidence>
<dbReference type="PROSITE" id="PS00022">
    <property type="entry name" value="EGF_1"/>
    <property type="match status" value="1"/>
</dbReference>
<comment type="caution">
    <text evidence="5">Lacks conserved residue(s) required for the propagation of feature annotation.</text>
</comment>
<protein>
    <recommendedName>
        <fullName evidence="6">EGF-like domain-containing protein</fullName>
    </recommendedName>
</protein>
<dbReference type="InterPro" id="IPR000742">
    <property type="entry name" value="EGF"/>
</dbReference>
<evidence type="ECO:0000256" key="2">
    <source>
        <dbReference type="ARBA" id="ARBA00022729"/>
    </source>
</evidence>
<feature type="domain" description="EGF-like" evidence="6">
    <location>
        <begin position="129"/>
        <end position="170"/>
    </location>
</feature>
<evidence type="ECO:0000313" key="8">
    <source>
        <dbReference type="Proteomes" id="UP001159405"/>
    </source>
</evidence>
<evidence type="ECO:0000256" key="3">
    <source>
        <dbReference type="ARBA" id="ARBA00022737"/>
    </source>
</evidence>
<dbReference type="PROSITE" id="PS01186">
    <property type="entry name" value="EGF_2"/>
    <property type="match status" value="3"/>
</dbReference>
<feature type="disulfide bond" evidence="5">
    <location>
        <begin position="98"/>
        <end position="115"/>
    </location>
</feature>
<keyword evidence="2" id="KW-0732">Signal</keyword>
<dbReference type="SMART" id="SM00179">
    <property type="entry name" value="EGF_CA"/>
    <property type="match status" value="3"/>
</dbReference>
<reference evidence="7 8" key="1">
    <citation type="submission" date="2022-05" db="EMBL/GenBank/DDBJ databases">
        <authorList>
            <consortium name="Genoscope - CEA"/>
            <person name="William W."/>
        </authorList>
    </citation>
    <scope>NUCLEOTIDE SEQUENCE [LARGE SCALE GENOMIC DNA]</scope>
</reference>
<evidence type="ECO:0000256" key="4">
    <source>
        <dbReference type="ARBA" id="ARBA00023157"/>
    </source>
</evidence>
<keyword evidence="4 5" id="KW-1015">Disulfide bond</keyword>
<organism evidence="7 8">
    <name type="scientific">Porites lobata</name>
    <dbReference type="NCBI Taxonomy" id="104759"/>
    <lineage>
        <taxon>Eukaryota</taxon>
        <taxon>Metazoa</taxon>
        <taxon>Cnidaria</taxon>
        <taxon>Anthozoa</taxon>
        <taxon>Hexacorallia</taxon>
        <taxon>Scleractinia</taxon>
        <taxon>Fungiina</taxon>
        <taxon>Poritidae</taxon>
        <taxon>Porites</taxon>
    </lineage>
</organism>
<dbReference type="PROSITE" id="PS01187">
    <property type="entry name" value="EGF_CA"/>
    <property type="match status" value="2"/>
</dbReference>
<evidence type="ECO:0000256" key="1">
    <source>
        <dbReference type="ARBA" id="ARBA00022536"/>
    </source>
</evidence>
<evidence type="ECO:0000259" key="6">
    <source>
        <dbReference type="PROSITE" id="PS50026"/>
    </source>
</evidence>
<dbReference type="InterPro" id="IPR018097">
    <property type="entry name" value="EGF_Ca-bd_CS"/>
</dbReference>
<dbReference type="Pfam" id="PF00008">
    <property type="entry name" value="EGF"/>
    <property type="match status" value="1"/>
</dbReference>
<keyword evidence="3" id="KW-0677">Repeat</keyword>
<dbReference type="EMBL" id="CALNXK010000078">
    <property type="protein sequence ID" value="CAH3146396.1"/>
    <property type="molecule type" value="Genomic_DNA"/>
</dbReference>
<dbReference type="SUPFAM" id="SSF57184">
    <property type="entry name" value="Growth factor receptor domain"/>
    <property type="match status" value="1"/>
</dbReference>
<keyword evidence="1 5" id="KW-0245">EGF-like domain</keyword>
<sequence length="312" mass="35265">MTVRSFSDNCRILTFPGSFLFISKRLVNHTIGNKIVADFENCKLHCYFEYNCVSVNYQETTKTCEFNNATHRWHDSQLVNRSGYLYHGADSSCDEIYCYNGGTCQSGFTVKGYRCLCPPGYTGERCQKDINECETGEHNCSADHAYCNNTKGSFTCFCKPGYTGNSLNCTGNSIKTLRYFKNQTISSRYKKEFITTPSFIEEGTEAEYCIHSPSRARFFVVIVPITFKRLIRRPCQDVDECVHGSHDCLPSLASCSNTVGSYNCTCNYGYVGDGKTFCRPKGKYIFIIIQCLKWFCDGFKLTLVSGLVVVSI</sequence>
<feature type="domain" description="EGF-like" evidence="6">
    <location>
        <begin position="89"/>
        <end position="127"/>
    </location>
</feature>
<dbReference type="SMART" id="SM00181">
    <property type="entry name" value="EGF"/>
    <property type="match status" value="3"/>
</dbReference>
<comment type="caution">
    <text evidence="7">The sequence shown here is derived from an EMBL/GenBank/DDBJ whole genome shotgun (WGS) entry which is preliminary data.</text>
</comment>
<proteinExistence type="predicted"/>
<name>A0ABN8PQ60_9CNID</name>
<dbReference type="InterPro" id="IPR052235">
    <property type="entry name" value="Nephronectin_domain"/>
</dbReference>
<dbReference type="PROSITE" id="PS00010">
    <property type="entry name" value="ASX_HYDROXYL"/>
    <property type="match status" value="2"/>
</dbReference>
<feature type="disulfide bond" evidence="5">
    <location>
        <begin position="117"/>
        <end position="126"/>
    </location>
</feature>
<dbReference type="InterPro" id="IPR001881">
    <property type="entry name" value="EGF-like_Ca-bd_dom"/>
</dbReference>
<dbReference type="CDD" id="cd00054">
    <property type="entry name" value="EGF_CA"/>
    <property type="match status" value="3"/>
</dbReference>
<dbReference type="PANTHER" id="PTHR24050:SF28">
    <property type="entry name" value="UROMODULIN-LIKE"/>
    <property type="match status" value="1"/>
</dbReference>
<dbReference type="InterPro" id="IPR009030">
    <property type="entry name" value="Growth_fac_rcpt_cys_sf"/>
</dbReference>
<evidence type="ECO:0000313" key="7">
    <source>
        <dbReference type="EMBL" id="CAH3146396.1"/>
    </source>
</evidence>